<reference evidence="1 2" key="1">
    <citation type="submission" date="2017-06" db="EMBL/GenBank/DDBJ databases">
        <title>Draft genome sequence of a variant of Elsinoe murrayae.</title>
        <authorList>
            <person name="Cheng Q."/>
        </authorList>
    </citation>
    <scope>NUCLEOTIDE SEQUENCE [LARGE SCALE GENOMIC DNA]</scope>
    <source>
        <strain evidence="1 2">CQ-2017a</strain>
    </source>
</reference>
<sequence>MAATFAPTDTLRKNCLVGPYPLHRDIVGADRNGVVVDVVGVRGLARKDLAAAYPGLWSHLVLQDKSCDPGSAPEDLKDLVKQAMPCKYPHQRSDTRFQFSQEIY</sequence>
<dbReference type="InParanoid" id="A0A2K1R2M9"/>
<name>A0A2K1R2M9_9PEZI</name>
<comment type="caution">
    <text evidence="1">The sequence shown here is derived from an EMBL/GenBank/DDBJ whole genome shotgun (WGS) entry which is preliminary data.</text>
</comment>
<organism evidence="1 2">
    <name type="scientific">Sphaceloma murrayae</name>
    <dbReference type="NCBI Taxonomy" id="2082308"/>
    <lineage>
        <taxon>Eukaryota</taxon>
        <taxon>Fungi</taxon>
        <taxon>Dikarya</taxon>
        <taxon>Ascomycota</taxon>
        <taxon>Pezizomycotina</taxon>
        <taxon>Dothideomycetes</taxon>
        <taxon>Dothideomycetidae</taxon>
        <taxon>Myriangiales</taxon>
        <taxon>Elsinoaceae</taxon>
        <taxon>Sphaceloma</taxon>
    </lineage>
</organism>
<keyword evidence="2" id="KW-1185">Reference proteome</keyword>
<evidence type="ECO:0000313" key="2">
    <source>
        <dbReference type="Proteomes" id="UP000243797"/>
    </source>
</evidence>
<dbReference type="EMBL" id="NKHZ01000011">
    <property type="protein sequence ID" value="PNS21546.1"/>
    <property type="molecule type" value="Genomic_DNA"/>
</dbReference>
<protein>
    <submittedName>
        <fullName evidence="1">Uncharacterized protein</fullName>
    </submittedName>
</protein>
<dbReference type="OrthoDB" id="3340390at2759"/>
<evidence type="ECO:0000313" key="1">
    <source>
        <dbReference type="EMBL" id="PNS21546.1"/>
    </source>
</evidence>
<dbReference type="AlphaFoldDB" id="A0A2K1R2M9"/>
<gene>
    <name evidence="1" type="ORF">CAC42_905</name>
</gene>
<proteinExistence type="predicted"/>
<accession>A0A2K1R2M9</accession>
<dbReference type="Proteomes" id="UP000243797">
    <property type="component" value="Unassembled WGS sequence"/>
</dbReference>